<feature type="compositionally biased region" description="Basic and acidic residues" evidence="15">
    <location>
        <begin position="764"/>
        <end position="780"/>
    </location>
</feature>
<dbReference type="InterPro" id="IPR032438">
    <property type="entry name" value="ERCC3_RAD25_C"/>
</dbReference>
<feature type="domain" description="Helicase C-terminal" evidence="17">
    <location>
        <begin position="542"/>
        <end position="702"/>
    </location>
</feature>
<keyword evidence="3" id="KW-0547">Nucleotide-binding</keyword>
<keyword evidence="11" id="KW-0539">Nucleus</keyword>
<evidence type="ECO:0000256" key="14">
    <source>
        <dbReference type="ARBA" id="ARBA00048988"/>
    </source>
</evidence>
<dbReference type="CDD" id="cd18789">
    <property type="entry name" value="SF2_C_XPB"/>
    <property type="match status" value="1"/>
</dbReference>
<evidence type="ECO:0000256" key="12">
    <source>
        <dbReference type="ARBA" id="ARBA00034617"/>
    </source>
</evidence>
<evidence type="ECO:0000256" key="7">
    <source>
        <dbReference type="ARBA" id="ARBA00022840"/>
    </source>
</evidence>
<dbReference type="GO" id="GO:0006367">
    <property type="term" value="P:transcription initiation at RNA polymerase II promoter"/>
    <property type="evidence" value="ECO:0007669"/>
    <property type="project" value="InterPro"/>
</dbReference>
<keyword evidence="6" id="KW-0347">Helicase</keyword>
<dbReference type="InterPro" id="IPR001650">
    <property type="entry name" value="Helicase_C-like"/>
</dbReference>
<dbReference type="GO" id="GO:0043138">
    <property type="term" value="F:3'-5' DNA helicase activity"/>
    <property type="evidence" value="ECO:0007669"/>
    <property type="project" value="UniProtKB-EC"/>
</dbReference>
<dbReference type="NCBIfam" id="TIGR00603">
    <property type="entry name" value="rad25"/>
    <property type="match status" value="2"/>
</dbReference>
<comment type="catalytic activity">
    <reaction evidence="14">
        <text>ATP + H2O = ADP + phosphate + H(+)</text>
        <dbReference type="Rhea" id="RHEA:13065"/>
        <dbReference type="ChEBI" id="CHEBI:15377"/>
        <dbReference type="ChEBI" id="CHEBI:15378"/>
        <dbReference type="ChEBI" id="CHEBI:30616"/>
        <dbReference type="ChEBI" id="CHEBI:43474"/>
        <dbReference type="ChEBI" id="CHEBI:456216"/>
        <dbReference type="EC" id="5.6.2.4"/>
    </reaction>
</comment>
<comment type="similarity">
    <text evidence="2">Belongs to the helicase family. RAD25/XPB subfamily.</text>
</comment>
<dbReference type="Pfam" id="PF13625">
    <property type="entry name" value="Helicase_C_3"/>
    <property type="match status" value="1"/>
</dbReference>
<dbReference type="InterPro" id="IPR032830">
    <property type="entry name" value="XPB/Ssl2_N"/>
</dbReference>
<reference evidence="18" key="1">
    <citation type="submission" date="2020-05" db="EMBL/GenBank/DDBJ databases">
        <title>Phylogenomic resolution of chytrid fungi.</title>
        <authorList>
            <person name="Stajich J.E."/>
            <person name="Amses K."/>
            <person name="Simmons R."/>
            <person name="Seto K."/>
            <person name="Myers J."/>
            <person name="Bonds A."/>
            <person name="Quandt C.A."/>
            <person name="Barry K."/>
            <person name="Liu P."/>
            <person name="Grigoriev I."/>
            <person name="Longcore J.E."/>
            <person name="James T.Y."/>
        </authorList>
    </citation>
    <scope>NUCLEOTIDE SEQUENCE</scope>
    <source>
        <strain evidence="18">JEL0476</strain>
    </source>
</reference>
<keyword evidence="10" id="KW-0413">Isomerase</keyword>
<name>A0AAD5Y099_9FUNG</name>
<comment type="subcellular location">
    <subcellularLocation>
        <location evidence="1">Nucleus</location>
    </subcellularLocation>
</comment>
<dbReference type="PRINTS" id="PR00851">
    <property type="entry name" value="XRODRMPGMNTB"/>
</dbReference>
<dbReference type="GO" id="GO:0003677">
    <property type="term" value="F:DNA binding"/>
    <property type="evidence" value="ECO:0007669"/>
    <property type="project" value="UniProtKB-KW"/>
</dbReference>
<dbReference type="GO" id="GO:0005524">
    <property type="term" value="F:ATP binding"/>
    <property type="evidence" value="ECO:0007669"/>
    <property type="project" value="UniProtKB-KW"/>
</dbReference>
<dbReference type="InterPro" id="IPR027417">
    <property type="entry name" value="P-loop_NTPase"/>
</dbReference>
<dbReference type="AlphaFoldDB" id="A0AAD5Y099"/>
<dbReference type="Proteomes" id="UP001211065">
    <property type="component" value="Unassembled WGS sequence"/>
</dbReference>
<sequence length="789" mass="90593">MVKYSKQTNKQNGYSTNANNNKDTTTLNLEDQRIKEHKLFLPKISLIKEDSDVKLNSSNKNIIRDDVTDFFSTDYTFLPLKPDHKRRPLWVCHDGRIILEAFNQLAEQAQDFLITISEPVSRPTRMHEYKLTPYSLYAAVAVGMETQTIIDVLERFSKVKLPDEVTEFVKECTMSYGKVKLVLKHNRYFLESNYPEILRRLLQDDIIKQAYILPRENEDMAGVLSMDLIGNKTTSTAVKNGVKKIDEEDSFGAVITLDRLDEEEEDEDPKIISRKIAKLKAEDNEETDESDFTSSFEIDQKHLGQIREHCSNIDFPLMEEYDFRNDTTNATLDIDLSPKCIIRDYQEKSLSKMFGGGGGRARSGIIVLSVQQWANEFKTWSSVKGGQIAKFTAENKAKFDGDSGIVISTYTMIAHSGKRSYETEQMLSFINATEWGLMILDEVHVVPANVFRRVLTTVAAHTKLGLTATLVREDDKIQDLNFLIGPKLFEANWMDLAGKGHIAKVEATEIWCPMTGEFYHQYLASSAPKRRLLCVMNPAKFMACQFLIDWREKEGDKIIVFSDNVFALQHYAMVLNKPFLYGATTHEERSKVLDLFRKGDPKFRTIFLSKVGDTSLDLPEATCLIQISSQFGSRRQEAQRMGRILRAKRRNEEGFRSRFYTLVSRDTDEVAFSAKRKRFLIDQGYEFKIISNITELIPPNVIPTLKYSKSEDQIKLLNALVKENDSVCNEEELICSFDDIAGALQQQHFQNKNKKKGGFAGLTPEERQKRELKKEREKNRNPLFKAWLK</sequence>
<dbReference type="InterPro" id="IPR050615">
    <property type="entry name" value="ATP-dep_DNA_Helicase"/>
</dbReference>
<evidence type="ECO:0000256" key="4">
    <source>
        <dbReference type="ARBA" id="ARBA00022763"/>
    </source>
</evidence>
<proteinExistence type="inferred from homology"/>
<keyword evidence="5" id="KW-0378">Hydrolase</keyword>
<evidence type="ECO:0000313" key="19">
    <source>
        <dbReference type="Proteomes" id="UP001211065"/>
    </source>
</evidence>
<gene>
    <name evidence="18" type="ORF">HK099_003465</name>
</gene>
<dbReference type="EMBL" id="JADGJW010000227">
    <property type="protein sequence ID" value="KAJ3221487.1"/>
    <property type="molecule type" value="Genomic_DNA"/>
</dbReference>
<dbReference type="GO" id="GO:0097550">
    <property type="term" value="C:transcription preinitiation complex"/>
    <property type="evidence" value="ECO:0007669"/>
    <property type="project" value="TreeGrafter"/>
</dbReference>
<dbReference type="SMART" id="SM00490">
    <property type="entry name" value="HELICc"/>
    <property type="match status" value="1"/>
</dbReference>
<evidence type="ECO:0000256" key="13">
    <source>
        <dbReference type="ARBA" id="ARBA00034808"/>
    </source>
</evidence>
<organism evidence="18 19">
    <name type="scientific">Clydaea vesicula</name>
    <dbReference type="NCBI Taxonomy" id="447962"/>
    <lineage>
        <taxon>Eukaryota</taxon>
        <taxon>Fungi</taxon>
        <taxon>Fungi incertae sedis</taxon>
        <taxon>Chytridiomycota</taxon>
        <taxon>Chytridiomycota incertae sedis</taxon>
        <taxon>Chytridiomycetes</taxon>
        <taxon>Lobulomycetales</taxon>
        <taxon>Lobulomycetaceae</taxon>
        <taxon>Clydaea</taxon>
    </lineage>
</organism>
<dbReference type="EC" id="5.6.2.4" evidence="13"/>
<accession>A0AAD5Y099</accession>
<dbReference type="GO" id="GO:0000112">
    <property type="term" value="C:nucleotide-excision repair factor 3 complex"/>
    <property type="evidence" value="ECO:0007669"/>
    <property type="project" value="TreeGrafter"/>
</dbReference>
<evidence type="ECO:0000256" key="2">
    <source>
        <dbReference type="ARBA" id="ARBA00006637"/>
    </source>
</evidence>
<keyword evidence="19" id="KW-1185">Reference proteome</keyword>
<comment type="caution">
    <text evidence="18">The sequence shown here is derived from an EMBL/GenBank/DDBJ whole genome shotgun (WGS) entry which is preliminary data.</text>
</comment>
<dbReference type="Gene3D" id="3.40.50.300">
    <property type="entry name" value="P-loop containing nucleotide triphosphate hydrolases"/>
    <property type="match status" value="2"/>
</dbReference>
<keyword evidence="7" id="KW-0067">ATP-binding</keyword>
<dbReference type="InterPro" id="IPR001161">
    <property type="entry name" value="XPB/Ssl2"/>
</dbReference>
<evidence type="ECO:0000256" key="5">
    <source>
        <dbReference type="ARBA" id="ARBA00022801"/>
    </source>
</evidence>
<evidence type="ECO:0000256" key="10">
    <source>
        <dbReference type="ARBA" id="ARBA00023235"/>
    </source>
</evidence>
<dbReference type="PANTHER" id="PTHR11274:SF0">
    <property type="entry name" value="GENERAL TRANSCRIPTION AND DNA REPAIR FACTOR IIH HELICASE SUBUNIT XPB"/>
    <property type="match status" value="1"/>
</dbReference>
<dbReference type="Pfam" id="PF04851">
    <property type="entry name" value="ResIII"/>
    <property type="match status" value="1"/>
</dbReference>
<keyword evidence="8" id="KW-0238">DNA-binding</keyword>
<evidence type="ECO:0000256" key="11">
    <source>
        <dbReference type="ARBA" id="ARBA00023242"/>
    </source>
</evidence>
<dbReference type="GO" id="GO:0005675">
    <property type="term" value="C:transcription factor TFIIH holo complex"/>
    <property type="evidence" value="ECO:0007669"/>
    <property type="project" value="TreeGrafter"/>
</dbReference>
<dbReference type="SUPFAM" id="SSF52540">
    <property type="entry name" value="P-loop containing nucleoside triphosphate hydrolases"/>
    <property type="match status" value="2"/>
</dbReference>
<evidence type="ECO:0000256" key="1">
    <source>
        <dbReference type="ARBA" id="ARBA00004123"/>
    </source>
</evidence>
<dbReference type="GO" id="GO:0016787">
    <property type="term" value="F:hydrolase activity"/>
    <property type="evidence" value="ECO:0007669"/>
    <property type="project" value="UniProtKB-KW"/>
</dbReference>
<feature type="region of interest" description="Disordered" evidence="15">
    <location>
        <begin position="754"/>
        <end position="782"/>
    </location>
</feature>
<dbReference type="GO" id="GO:0006289">
    <property type="term" value="P:nucleotide-excision repair"/>
    <property type="evidence" value="ECO:0007669"/>
    <property type="project" value="InterPro"/>
</dbReference>
<evidence type="ECO:0000256" key="8">
    <source>
        <dbReference type="ARBA" id="ARBA00023125"/>
    </source>
</evidence>
<feature type="region of interest" description="Disordered" evidence="15">
    <location>
        <begin position="1"/>
        <end position="26"/>
    </location>
</feature>
<dbReference type="InterPro" id="IPR014001">
    <property type="entry name" value="Helicase_ATP-bd"/>
</dbReference>
<protein>
    <recommendedName>
        <fullName evidence="13">DNA 3'-5' helicase</fullName>
        <ecNumber evidence="13">5.6.2.4</ecNumber>
    </recommendedName>
</protein>
<evidence type="ECO:0000313" key="18">
    <source>
        <dbReference type="EMBL" id="KAJ3221487.1"/>
    </source>
</evidence>
<evidence type="ECO:0000256" key="3">
    <source>
        <dbReference type="ARBA" id="ARBA00022741"/>
    </source>
</evidence>
<feature type="domain" description="Helicase ATP-binding" evidence="16">
    <location>
        <begin position="370"/>
        <end position="488"/>
    </location>
</feature>
<evidence type="ECO:0000256" key="6">
    <source>
        <dbReference type="ARBA" id="ARBA00022806"/>
    </source>
</evidence>
<dbReference type="FunFam" id="3.40.50.300:FF:000117">
    <property type="entry name" value="Putative DNA repair helicase rad25"/>
    <property type="match status" value="1"/>
</dbReference>
<dbReference type="PROSITE" id="PS51192">
    <property type="entry name" value="HELICASE_ATP_BIND_1"/>
    <property type="match status" value="1"/>
</dbReference>
<evidence type="ECO:0000256" key="15">
    <source>
        <dbReference type="SAM" id="MobiDB-lite"/>
    </source>
</evidence>
<evidence type="ECO:0000259" key="16">
    <source>
        <dbReference type="PROSITE" id="PS51192"/>
    </source>
</evidence>
<evidence type="ECO:0000256" key="9">
    <source>
        <dbReference type="ARBA" id="ARBA00023204"/>
    </source>
</evidence>
<keyword evidence="9" id="KW-0234">DNA repair</keyword>
<dbReference type="PANTHER" id="PTHR11274">
    <property type="entry name" value="RAD25/XP-B DNA REPAIR HELICASE"/>
    <property type="match status" value="1"/>
</dbReference>
<evidence type="ECO:0000259" key="17">
    <source>
        <dbReference type="PROSITE" id="PS51194"/>
    </source>
</evidence>
<comment type="catalytic activity">
    <reaction evidence="12">
        <text>Couples ATP hydrolysis with the unwinding of duplex DNA by translocating in the 3'-5' direction.</text>
        <dbReference type="EC" id="5.6.2.4"/>
    </reaction>
</comment>
<dbReference type="Pfam" id="PF16203">
    <property type="entry name" value="ERCC3_RAD25_C"/>
    <property type="match status" value="1"/>
</dbReference>
<dbReference type="PROSITE" id="PS51194">
    <property type="entry name" value="HELICASE_CTER"/>
    <property type="match status" value="1"/>
</dbReference>
<keyword evidence="4" id="KW-0227">DNA damage</keyword>
<dbReference type="InterPro" id="IPR006935">
    <property type="entry name" value="Helicase/UvrB_N"/>
</dbReference>